<comment type="caution">
    <text evidence="1">The sequence shown here is derived from an EMBL/GenBank/DDBJ whole genome shotgun (WGS) entry which is preliminary data.</text>
</comment>
<dbReference type="AlphaFoldDB" id="I2GGM0"/>
<evidence type="ECO:0000313" key="2">
    <source>
        <dbReference type="Proteomes" id="UP000009309"/>
    </source>
</evidence>
<keyword evidence="2" id="KW-1185">Reference proteome</keyword>
<reference evidence="1 2" key="1">
    <citation type="journal article" date="2012" name="J. Bacteriol.">
        <title>Genome Sequence of the Filamentous Bacterium Fibrisoma limi BUZ 3T.</title>
        <authorList>
            <person name="Filippini M."/>
            <person name="Qi W."/>
            <person name="Jaenicke S."/>
            <person name="Goesmann A."/>
            <person name="Smits T.H."/>
            <person name="Bagheri H.C."/>
        </authorList>
    </citation>
    <scope>NUCLEOTIDE SEQUENCE [LARGE SCALE GENOMIC DNA]</scope>
    <source>
        <strain evidence="2">BUZ 3T</strain>
    </source>
</reference>
<gene>
    <name evidence="1" type="ORF">BN8_02107</name>
</gene>
<name>I2GGM0_9BACT</name>
<dbReference type="EMBL" id="CAIT01000006">
    <property type="protein sequence ID" value="CCH53045.1"/>
    <property type="molecule type" value="Genomic_DNA"/>
</dbReference>
<proteinExistence type="predicted"/>
<accession>I2GGM0</accession>
<organism evidence="1 2">
    <name type="scientific">Fibrisoma limi BUZ 3</name>
    <dbReference type="NCBI Taxonomy" id="1185876"/>
    <lineage>
        <taxon>Bacteria</taxon>
        <taxon>Pseudomonadati</taxon>
        <taxon>Bacteroidota</taxon>
        <taxon>Cytophagia</taxon>
        <taxon>Cytophagales</taxon>
        <taxon>Spirosomataceae</taxon>
        <taxon>Fibrisoma</taxon>
    </lineage>
</organism>
<evidence type="ECO:0000313" key="1">
    <source>
        <dbReference type="EMBL" id="CCH53045.1"/>
    </source>
</evidence>
<protein>
    <submittedName>
        <fullName evidence="1">Uncharacterized protein</fullName>
    </submittedName>
</protein>
<sequence>MRPTCILPVRSSRFNQDLSRWLVAASQFYGVYGQVCQRFAYQSPNRSVWGTQALMLEDEELSYALTQMRQQIKAMLVSIDQRSFTTREFTVPNWGVLPAQTKQLNQLTLQLQLLLASTQLPQA</sequence>
<dbReference type="RefSeq" id="WP_009281629.1">
    <property type="nucleotide sequence ID" value="NZ_CAIT01000006.1"/>
</dbReference>
<dbReference type="OrthoDB" id="9915779at2"/>
<dbReference type="Proteomes" id="UP000009309">
    <property type="component" value="Unassembled WGS sequence"/>
</dbReference>